<comment type="caution">
    <text evidence="3">The sequence shown here is derived from an EMBL/GenBank/DDBJ whole genome shotgun (WGS) entry which is preliminary data.</text>
</comment>
<dbReference type="AlphaFoldDB" id="A0AAD5YP65"/>
<feature type="transmembrane region" description="Helical" evidence="2">
    <location>
        <begin position="206"/>
        <end position="230"/>
    </location>
</feature>
<keyword evidence="2" id="KW-1133">Transmembrane helix</keyword>
<evidence type="ECO:0000256" key="1">
    <source>
        <dbReference type="SAM" id="MobiDB-lite"/>
    </source>
</evidence>
<evidence type="ECO:0000313" key="4">
    <source>
        <dbReference type="Proteomes" id="UP001213000"/>
    </source>
</evidence>
<protein>
    <recommendedName>
        <fullName evidence="5">Transmembrane protein</fullName>
    </recommendedName>
</protein>
<organism evidence="3 4">
    <name type="scientific">Leucocoprinus birnbaumii</name>
    <dbReference type="NCBI Taxonomy" id="56174"/>
    <lineage>
        <taxon>Eukaryota</taxon>
        <taxon>Fungi</taxon>
        <taxon>Dikarya</taxon>
        <taxon>Basidiomycota</taxon>
        <taxon>Agaricomycotina</taxon>
        <taxon>Agaricomycetes</taxon>
        <taxon>Agaricomycetidae</taxon>
        <taxon>Agaricales</taxon>
        <taxon>Agaricineae</taxon>
        <taxon>Agaricaceae</taxon>
        <taxon>Leucocoprinus</taxon>
    </lineage>
</organism>
<feature type="transmembrane region" description="Helical" evidence="2">
    <location>
        <begin position="90"/>
        <end position="109"/>
    </location>
</feature>
<evidence type="ECO:0000256" key="2">
    <source>
        <dbReference type="SAM" id="Phobius"/>
    </source>
</evidence>
<evidence type="ECO:0000313" key="3">
    <source>
        <dbReference type="EMBL" id="KAJ3559688.1"/>
    </source>
</evidence>
<feature type="transmembrane region" description="Helical" evidence="2">
    <location>
        <begin position="51"/>
        <end position="70"/>
    </location>
</feature>
<feature type="transmembrane region" description="Helical" evidence="2">
    <location>
        <begin position="236"/>
        <end position="257"/>
    </location>
</feature>
<dbReference type="EMBL" id="JANIEX010001286">
    <property type="protein sequence ID" value="KAJ3559688.1"/>
    <property type="molecule type" value="Genomic_DNA"/>
</dbReference>
<keyword evidence="2" id="KW-0812">Transmembrane</keyword>
<gene>
    <name evidence="3" type="ORF">NP233_g11204</name>
</gene>
<keyword evidence="2" id="KW-0472">Membrane</keyword>
<feature type="compositionally biased region" description="Low complexity" evidence="1">
    <location>
        <begin position="320"/>
        <end position="341"/>
    </location>
</feature>
<accession>A0AAD5YP65</accession>
<feature type="transmembrane region" description="Helical" evidence="2">
    <location>
        <begin position="169"/>
        <end position="194"/>
    </location>
</feature>
<feature type="transmembrane region" description="Helical" evidence="2">
    <location>
        <begin position="12"/>
        <end position="30"/>
    </location>
</feature>
<evidence type="ECO:0008006" key="5">
    <source>
        <dbReference type="Google" id="ProtNLM"/>
    </source>
</evidence>
<feature type="region of interest" description="Disordered" evidence="1">
    <location>
        <begin position="320"/>
        <end position="348"/>
    </location>
</feature>
<name>A0AAD5YP65_9AGAR</name>
<keyword evidence="4" id="KW-1185">Reference proteome</keyword>
<dbReference type="Proteomes" id="UP001213000">
    <property type="component" value="Unassembled WGS sequence"/>
</dbReference>
<sequence>MEQAGFSEHLSLGLGSATLATTLARIVIRARSLDAVQRRTYWALPQLLSDGLIMAGTAAQLCTTVLMIVVSPTKNSDDHDQARRLLLTNIVISYLTIWFAKASVACAIIGGGRRGADRTSSRQRWRLFELGGNLLFYTGLWVGIMSQNIKACSSGPNDSLNEQYLLPKAVGVAHVVVYPIATTWLVCNASWALAIHSRMDDSLWRVFWFAVGGDLLCTSISVVRGAKIIAGNFEDAVPLGIIEAGLAIPIVNLQILLPKLYNPCAELCRRVSSPPSSVDFACRVPTPLPSGDIDELELEERSINTTPKLRPGDIDLLTIPSSPISPSSPSSPSTSIAGSTSYLLPRMT</sequence>
<feature type="transmembrane region" description="Helical" evidence="2">
    <location>
        <begin position="130"/>
        <end position="149"/>
    </location>
</feature>
<reference evidence="3" key="1">
    <citation type="submission" date="2022-07" db="EMBL/GenBank/DDBJ databases">
        <title>Genome Sequence of Leucocoprinus birnbaumii.</title>
        <authorList>
            <person name="Buettner E."/>
        </authorList>
    </citation>
    <scope>NUCLEOTIDE SEQUENCE</scope>
    <source>
        <strain evidence="3">VT141</strain>
    </source>
</reference>
<proteinExistence type="predicted"/>